<reference evidence="2 3" key="1">
    <citation type="journal article" date="2010" name="Stand. Genomic Sci.">
        <title>Complete genome sequence of Spirochaeta smaragdinae type strain (SEBR 4228).</title>
        <authorList>
            <person name="Mavromatis K."/>
            <person name="Yasawong M."/>
            <person name="Chertkov O."/>
            <person name="Lapidus A."/>
            <person name="Lucas S."/>
            <person name="Nolan M."/>
            <person name="Del Rio T.G."/>
            <person name="Tice H."/>
            <person name="Cheng J.F."/>
            <person name="Pitluck S."/>
            <person name="Liolios K."/>
            <person name="Ivanova N."/>
            <person name="Tapia R."/>
            <person name="Han C."/>
            <person name="Bruce D."/>
            <person name="Goodwin L."/>
            <person name="Pati A."/>
            <person name="Chen A."/>
            <person name="Palaniappan K."/>
            <person name="Land M."/>
            <person name="Hauser L."/>
            <person name="Chang Y.J."/>
            <person name="Jeffries C.D."/>
            <person name="Detter J.C."/>
            <person name="Rohde M."/>
            <person name="Brambilla E."/>
            <person name="Spring S."/>
            <person name="Goker M."/>
            <person name="Sikorski J."/>
            <person name="Woyke T."/>
            <person name="Bristow J."/>
            <person name="Eisen J.A."/>
            <person name="Markowitz V."/>
            <person name="Hugenholtz P."/>
            <person name="Klenk H.P."/>
            <person name="Kyrpides N.C."/>
        </authorList>
    </citation>
    <scope>NUCLEOTIDE SEQUENCE [LARGE SCALE GENOMIC DNA]</scope>
    <source>
        <strain evidence="3">DSM 11293 / JCM 15392 / SEBR 4228</strain>
    </source>
</reference>
<dbReference type="HOGENOM" id="CLU_060699_2_0_12"/>
<dbReference type="RefSeq" id="WP_013255948.1">
    <property type="nucleotide sequence ID" value="NC_014364.1"/>
</dbReference>
<dbReference type="InterPro" id="IPR014036">
    <property type="entry name" value="DeoR-like_C"/>
</dbReference>
<dbReference type="InterPro" id="IPR037171">
    <property type="entry name" value="NagB/RpiA_transferase-like"/>
</dbReference>
<proteinExistence type="predicted"/>
<dbReference type="PANTHER" id="PTHR30363">
    <property type="entry name" value="HTH-TYPE TRANSCRIPTIONAL REGULATOR SRLR-RELATED"/>
    <property type="match status" value="1"/>
</dbReference>
<accession>E1R2C9</accession>
<keyword evidence="3" id="KW-1185">Reference proteome</keyword>
<dbReference type="OrthoDB" id="308679at2"/>
<gene>
    <name evidence="2" type="ordered locus">Spirs_3400</name>
</gene>
<organism evidence="2 3">
    <name type="scientific">Sediminispirochaeta smaragdinae (strain DSM 11293 / JCM 15392 / SEBR 4228)</name>
    <name type="common">Spirochaeta smaragdinae</name>
    <dbReference type="NCBI Taxonomy" id="573413"/>
    <lineage>
        <taxon>Bacteria</taxon>
        <taxon>Pseudomonadati</taxon>
        <taxon>Spirochaetota</taxon>
        <taxon>Spirochaetia</taxon>
        <taxon>Spirochaetales</taxon>
        <taxon>Spirochaetaceae</taxon>
        <taxon>Sediminispirochaeta</taxon>
    </lineage>
</organism>
<dbReference type="PANTHER" id="PTHR30363:SF44">
    <property type="entry name" value="AGA OPERON TRANSCRIPTIONAL REPRESSOR-RELATED"/>
    <property type="match status" value="1"/>
</dbReference>
<dbReference type="Gene3D" id="3.40.50.1360">
    <property type="match status" value="1"/>
</dbReference>
<dbReference type="InterPro" id="IPR036390">
    <property type="entry name" value="WH_DNA-bd_sf"/>
</dbReference>
<dbReference type="SUPFAM" id="SSF46785">
    <property type="entry name" value="Winged helix' DNA-binding domain"/>
    <property type="match status" value="1"/>
</dbReference>
<evidence type="ECO:0000313" key="2">
    <source>
        <dbReference type="EMBL" id="ADK82489.1"/>
    </source>
</evidence>
<dbReference type="Pfam" id="PF00455">
    <property type="entry name" value="DeoRC"/>
    <property type="match status" value="1"/>
</dbReference>
<sequence length="258" mass="29055">MENINDRQKQLLSLIKENQIIEFDTIKKLTGNTDLTLYKDLALLEKLKMIYRTKEGIILRNIETEKNQTDLSQVEKEFLEEKKRIGRFASTMISNGESLLIDGGSTTFVFASYLLNKNNLLVITNALRVGNILSKEKKSKNQILLIGGYASRNTYSTYGSPAIEVLKKVKTNRVVMGVCGIDPALGIFASNEREAETKRIMLDCAKEVMILADHSKFGTTTDFLISDLSRVKVVITDERITSSEAKAMKEENILLHIV</sequence>
<dbReference type="EMBL" id="CP002116">
    <property type="protein sequence ID" value="ADK82489.1"/>
    <property type="molecule type" value="Genomic_DNA"/>
</dbReference>
<evidence type="ECO:0000313" key="3">
    <source>
        <dbReference type="Proteomes" id="UP000002318"/>
    </source>
</evidence>
<dbReference type="eggNOG" id="COG1349">
    <property type="taxonomic scope" value="Bacteria"/>
</dbReference>
<dbReference type="InterPro" id="IPR050313">
    <property type="entry name" value="Carb_Metab_HTH_regulators"/>
</dbReference>
<dbReference type="STRING" id="573413.Spirs_3400"/>
<dbReference type="SMART" id="SM01134">
    <property type="entry name" value="DeoRC"/>
    <property type="match status" value="1"/>
</dbReference>
<dbReference type="SUPFAM" id="SSF100950">
    <property type="entry name" value="NagB/RpiA/CoA transferase-like"/>
    <property type="match status" value="1"/>
</dbReference>
<dbReference type="AlphaFoldDB" id="E1R2C9"/>
<evidence type="ECO:0000259" key="1">
    <source>
        <dbReference type="Pfam" id="PF00455"/>
    </source>
</evidence>
<dbReference type="Proteomes" id="UP000002318">
    <property type="component" value="Chromosome"/>
</dbReference>
<protein>
    <submittedName>
        <fullName evidence="2">Regulatory protein DeoR</fullName>
    </submittedName>
</protein>
<feature type="domain" description="DeoR-like transcriptional repressor C-terminal sensor" evidence="1">
    <location>
        <begin position="79"/>
        <end position="238"/>
    </location>
</feature>
<name>E1R2C9_SEDSS</name>
<dbReference type="KEGG" id="ssm:Spirs_3400"/>